<evidence type="ECO:0000313" key="3">
    <source>
        <dbReference type="Proteomes" id="UP001054902"/>
    </source>
</evidence>
<feature type="compositionally biased region" description="Basic and acidic residues" evidence="1">
    <location>
        <begin position="296"/>
        <end position="306"/>
    </location>
</feature>
<accession>A0AAD3DAU9</accession>
<feature type="compositionally biased region" description="Low complexity" evidence="1">
    <location>
        <begin position="496"/>
        <end position="511"/>
    </location>
</feature>
<feature type="compositionally biased region" description="Basic and acidic residues" evidence="1">
    <location>
        <begin position="10"/>
        <end position="36"/>
    </location>
</feature>
<sequence>MVLRFQKQSSGKEAESNLNESENKEESKCNDNRTEADEAVTSSSIPTNPQNHDYSFDEYGMGAYGSESGAFESSYNSNYESNYTDTDFMNQGFDCPAGHPLNDNAANGNESDRNTTDKSSAGLGVLSRFSKKRDAVAAADSSSSSLATSNDALPAKDSDDSSSPSTSNHTTKSGDNDTDEIKLLFKKSKDNHSSDLNQESNLNSNDAMESSTSNDSSLALSNNESEIENAVRKGDGQNATIDSSSFSNDTLTETNIGSNAVDHVSIETSSLKERAQGHQEILANTDSVNVLQVQESDPRVEKEKTMNEIATTVSNEKGNELSAIDSIQKDKEENEQGHQHGHDAPALSAPTNSSPPSDVSMSNVVEKEHSISDTRQNLTILDVNANEQRASHQDMVVAKSIAMKKDTVVNISSTARNSQEDASPIQIGQSSANMENSKTANRRFAKQIENGAKPLSNGFVSPTPRHGGRQHAVVRAFSNTTHGGTRIIPRAPVRGNNVNTNVTSSKSTKNVFQPITPSPPPPSRDTGAKQSDSSSIGTGKAFPSSRSGTTVTSGKAKMHVQLDPKVANKVSTFSSPSLTNAVNSRKTESAMSFDELLQEFTNDLTESGDTVKRSCANLIDLNVKLCTSQSVALRIHAAFDDLLEEAQMLCDL</sequence>
<feature type="compositionally biased region" description="Polar residues" evidence="1">
    <location>
        <begin position="349"/>
        <end position="362"/>
    </location>
</feature>
<feature type="compositionally biased region" description="Basic and acidic residues" evidence="1">
    <location>
        <begin position="172"/>
        <end position="193"/>
    </location>
</feature>
<gene>
    <name evidence="2" type="ORF">CTEN210_17489</name>
</gene>
<reference evidence="2 3" key="1">
    <citation type="journal article" date="2021" name="Sci. Rep.">
        <title>The genome of the diatom Chaetoceros tenuissimus carries an ancient integrated fragment of an extant virus.</title>
        <authorList>
            <person name="Hongo Y."/>
            <person name="Kimura K."/>
            <person name="Takaki Y."/>
            <person name="Yoshida Y."/>
            <person name="Baba S."/>
            <person name="Kobayashi G."/>
            <person name="Nagasaki K."/>
            <person name="Hano T."/>
            <person name="Tomaru Y."/>
        </authorList>
    </citation>
    <scope>NUCLEOTIDE SEQUENCE [LARGE SCALE GENOMIC DNA]</scope>
    <source>
        <strain evidence="2 3">NIES-3715</strain>
    </source>
</reference>
<feature type="compositionally biased region" description="Low complexity" evidence="1">
    <location>
        <begin position="72"/>
        <end position="83"/>
    </location>
</feature>
<evidence type="ECO:0000256" key="1">
    <source>
        <dbReference type="SAM" id="MobiDB-lite"/>
    </source>
</evidence>
<dbReference type="AlphaFoldDB" id="A0AAD3DAU9"/>
<feature type="compositionally biased region" description="Polar residues" evidence="1">
    <location>
        <begin position="40"/>
        <end position="53"/>
    </location>
</feature>
<evidence type="ECO:0000313" key="2">
    <source>
        <dbReference type="EMBL" id="GFH61013.1"/>
    </source>
</evidence>
<feature type="compositionally biased region" description="Polar residues" evidence="1">
    <location>
        <begin position="237"/>
        <end position="258"/>
    </location>
</feature>
<comment type="caution">
    <text evidence="2">The sequence shown here is derived from an EMBL/GenBank/DDBJ whole genome shotgun (WGS) entry which is preliminary data.</text>
</comment>
<feature type="compositionally biased region" description="Low complexity" evidence="1">
    <location>
        <begin position="161"/>
        <end position="171"/>
    </location>
</feature>
<feature type="compositionally biased region" description="Polar residues" evidence="1">
    <location>
        <begin position="544"/>
        <end position="553"/>
    </location>
</feature>
<feature type="compositionally biased region" description="Low complexity" evidence="1">
    <location>
        <begin position="136"/>
        <end position="152"/>
    </location>
</feature>
<feature type="compositionally biased region" description="Low complexity" evidence="1">
    <location>
        <begin position="209"/>
        <end position="224"/>
    </location>
</feature>
<name>A0AAD3DAU9_9STRA</name>
<keyword evidence="3" id="KW-1185">Reference proteome</keyword>
<organism evidence="2 3">
    <name type="scientific">Chaetoceros tenuissimus</name>
    <dbReference type="NCBI Taxonomy" id="426638"/>
    <lineage>
        <taxon>Eukaryota</taxon>
        <taxon>Sar</taxon>
        <taxon>Stramenopiles</taxon>
        <taxon>Ochrophyta</taxon>
        <taxon>Bacillariophyta</taxon>
        <taxon>Coscinodiscophyceae</taxon>
        <taxon>Chaetocerotophycidae</taxon>
        <taxon>Chaetocerotales</taxon>
        <taxon>Chaetocerotaceae</taxon>
        <taxon>Chaetoceros</taxon>
    </lineage>
</organism>
<protein>
    <submittedName>
        <fullName evidence="2">Uncharacterized protein</fullName>
    </submittedName>
</protein>
<feature type="compositionally biased region" description="Polar residues" evidence="1">
    <location>
        <begin position="528"/>
        <end position="537"/>
    </location>
</feature>
<proteinExistence type="predicted"/>
<feature type="compositionally biased region" description="Basic and acidic residues" evidence="1">
    <location>
        <begin position="327"/>
        <end position="343"/>
    </location>
</feature>
<dbReference type="Proteomes" id="UP001054902">
    <property type="component" value="Unassembled WGS sequence"/>
</dbReference>
<feature type="region of interest" description="Disordered" evidence="1">
    <location>
        <begin position="1"/>
        <end position="260"/>
    </location>
</feature>
<dbReference type="EMBL" id="BLLK01000069">
    <property type="protein sequence ID" value="GFH61013.1"/>
    <property type="molecule type" value="Genomic_DNA"/>
</dbReference>
<feature type="region of interest" description="Disordered" evidence="1">
    <location>
        <begin position="295"/>
        <end position="362"/>
    </location>
</feature>
<feature type="compositionally biased region" description="Polar residues" evidence="1">
    <location>
        <begin position="194"/>
        <end position="208"/>
    </location>
</feature>
<feature type="region of interest" description="Disordered" evidence="1">
    <location>
        <begin position="482"/>
        <end position="556"/>
    </location>
</feature>